<keyword evidence="3 9" id="KW-0808">Transferase</keyword>
<evidence type="ECO:0000256" key="7">
    <source>
        <dbReference type="PIRSR" id="PIRSR000390-2"/>
    </source>
</evidence>
<dbReference type="InterPro" id="IPR015422">
    <property type="entry name" value="PyrdxlP-dep_Trfase_small"/>
</dbReference>
<sequence length="368" mass="40600">MPVAEPALVGNEIAYVNEALSSTWISSSGKYIEQFEQKFADFCGTSHAISCCNGTAALHIALLALDVGSGDEVIVPTLTFVATANAVSYCGATPIFVDSEPTTWNMDPAAIEALITPRTKGIIAVHLFGHPADMDPIMEIAARYNLFVVEDAAEAHGAEYKGRRVGSIGHIGTFSFFGNKIITSGEGGMTVTNDANLASRMRQLKGQGQDFKRRYWFPIIGYNYRMTNIQAAIGLAQMERVDWHIAQRCANAQLYRDNLGNHLSFVLQPELPGCKNVYWMNSIVFNENFPYNRDTAMEKLSQQGIETRPFFYPMHILPPYQHLSNKRVFPVAETVAARGINIPSSALLTEREIKYVAETLSCLANGDE</sequence>
<dbReference type="FunFam" id="3.40.640.10:FF:000090">
    <property type="entry name" value="Pyridoxal phosphate-dependent aminotransferase"/>
    <property type="match status" value="1"/>
</dbReference>
<keyword evidence="10" id="KW-1185">Reference proteome</keyword>
<dbReference type="AlphaFoldDB" id="A0A2H3KM47"/>
<dbReference type="EMBL" id="LYXE01000083">
    <property type="protein sequence ID" value="PDV99130.1"/>
    <property type="molecule type" value="Genomic_DNA"/>
</dbReference>
<accession>A0A2H3KM47</accession>
<dbReference type="GO" id="GO:0000271">
    <property type="term" value="P:polysaccharide biosynthetic process"/>
    <property type="evidence" value="ECO:0007669"/>
    <property type="project" value="TreeGrafter"/>
</dbReference>
<dbReference type="InterPro" id="IPR000653">
    <property type="entry name" value="DegT/StrS_aminotransferase"/>
</dbReference>
<reference evidence="9 10" key="1">
    <citation type="submission" date="2016-05" db="EMBL/GenBank/DDBJ databases">
        <authorList>
            <person name="Lavstsen T."/>
            <person name="Jespersen J.S."/>
        </authorList>
    </citation>
    <scope>NUCLEOTIDE SEQUENCE [LARGE SCALE GENOMIC DNA]</scope>
    <source>
        <strain evidence="9 10">B7-9</strain>
    </source>
</reference>
<comment type="caution">
    <text evidence="9">The sequence shown here is derived from an EMBL/GenBank/DDBJ whole genome shotgun (WGS) entry which is preliminary data.</text>
</comment>
<evidence type="ECO:0000313" key="10">
    <source>
        <dbReference type="Proteomes" id="UP000220922"/>
    </source>
</evidence>
<comment type="similarity">
    <text evidence="5 8">Belongs to the DegT/DnrJ/EryC1 family.</text>
</comment>
<evidence type="ECO:0000313" key="9">
    <source>
        <dbReference type="EMBL" id="PDV99130.1"/>
    </source>
</evidence>
<name>A0A2H3KM47_9CHLR</name>
<dbReference type="Pfam" id="PF01041">
    <property type="entry name" value="DegT_DnrJ_EryC1"/>
    <property type="match status" value="1"/>
</dbReference>
<gene>
    <name evidence="9" type="ORF">A9Q02_13425</name>
</gene>
<evidence type="ECO:0000256" key="3">
    <source>
        <dbReference type="ARBA" id="ARBA00022679"/>
    </source>
</evidence>
<keyword evidence="2 9" id="KW-0032">Aminotransferase</keyword>
<dbReference type="PANTHER" id="PTHR30244">
    <property type="entry name" value="TRANSAMINASE"/>
    <property type="match status" value="1"/>
</dbReference>
<dbReference type="PANTHER" id="PTHR30244:SF34">
    <property type="entry name" value="DTDP-4-AMINO-4,6-DIDEOXYGALACTOSE TRANSAMINASE"/>
    <property type="match status" value="1"/>
</dbReference>
<evidence type="ECO:0000256" key="8">
    <source>
        <dbReference type="RuleBase" id="RU004508"/>
    </source>
</evidence>
<dbReference type="InterPro" id="IPR015421">
    <property type="entry name" value="PyrdxlP-dep_Trfase_major"/>
</dbReference>
<dbReference type="PIRSF" id="PIRSF000390">
    <property type="entry name" value="PLP_StrS"/>
    <property type="match status" value="1"/>
</dbReference>
<dbReference type="Gene3D" id="3.90.1150.10">
    <property type="entry name" value="Aspartate Aminotransferase, domain 1"/>
    <property type="match status" value="1"/>
</dbReference>
<proteinExistence type="inferred from homology"/>
<evidence type="ECO:0000256" key="4">
    <source>
        <dbReference type="ARBA" id="ARBA00022898"/>
    </source>
</evidence>
<organism evidence="9 10">
    <name type="scientific">Candidatus Chloroploca asiatica</name>
    <dbReference type="NCBI Taxonomy" id="1506545"/>
    <lineage>
        <taxon>Bacteria</taxon>
        <taxon>Bacillati</taxon>
        <taxon>Chloroflexota</taxon>
        <taxon>Chloroflexia</taxon>
        <taxon>Chloroflexales</taxon>
        <taxon>Chloroflexineae</taxon>
        <taxon>Oscillochloridaceae</taxon>
        <taxon>Candidatus Chloroploca</taxon>
    </lineage>
</organism>
<evidence type="ECO:0000256" key="2">
    <source>
        <dbReference type="ARBA" id="ARBA00022576"/>
    </source>
</evidence>
<feature type="active site" description="Proton acceptor" evidence="6">
    <location>
        <position position="180"/>
    </location>
</feature>
<protein>
    <submittedName>
        <fullName evidence="9">Aminotransferase DegT</fullName>
    </submittedName>
</protein>
<dbReference type="Proteomes" id="UP000220922">
    <property type="component" value="Unassembled WGS sequence"/>
</dbReference>
<dbReference type="CDD" id="cd00616">
    <property type="entry name" value="AHBA_syn"/>
    <property type="match status" value="1"/>
</dbReference>
<evidence type="ECO:0000256" key="1">
    <source>
        <dbReference type="ARBA" id="ARBA00001933"/>
    </source>
</evidence>
<dbReference type="GO" id="GO:0030170">
    <property type="term" value="F:pyridoxal phosphate binding"/>
    <property type="evidence" value="ECO:0007669"/>
    <property type="project" value="TreeGrafter"/>
</dbReference>
<comment type="cofactor">
    <cofactor evidence="1">
        <name>pyridoxal 5'-phosphate</name>
        <dbReference type="ChEBI" id="CHEBI:597326"/>
    </cofactor>
</comment>
<dbReference type="SUPFAM" id="SSF53383">
    <property type="entry name" value="PLP-dependent transferases"/>
    <property type="match status" value="1"/>
</dbReference>
<dbReference type="InterPro" id="IPR015424">
    <property type="entry name" value="PyrdxlP-dep_Trfase"/>
</dbReference>
<dbReference type="GO" id="GO:0008483">
    <property type="term" value="F:transaminase activity"/>
    <property type="evidence" value="ECO:0007669"/>
    <property type="project" value="UniProtKB-KW"/>
</dbReference>
<keyword evidence="4 7" id="KW-0663">Pyridoxal phosphate</keyword>
<feature type="modified residue" description="N6-(pyridoxal phosphate)lysine" evidence="7">
    <location>
        <position position="180"/>
    </location>
</feature>
<evidence type="ECO:0000256" key="5">
    <source>
        <dbReference type="ARBA" id="ARBA00037999"/>
    </source>
</evidence>
<evidence type="ECO:0000256" key="6">
    <source>
        <dbReference type="PIRSR" id="PIRSR000390-1"/>
    </source>
</evidence>
<dbReference type="Gene3D" id="3.40.640.10">
    <property type="entry name" value="Type I PLP-dependent aspartate aminotransferase-like (Major domain)"/>
    <property type="match status" value="1"/>
</dbReference>